<evidence type="ECO:0000313" key="2">
    <source>
        <dbReference type="EMBL" id="CDO99394.1"/>
    </source>
</evidence>
<dbReference type="AlphaFoldDB" id="A0A068TTU2"/>
<evidence type="ECO:0000259" key="1">
    <source>
        <dbReference type="Pfam" id="PF20428"/>
    </source>
</evidence>
<proteinExistence type="predicted"/>
<organism evidence="2 3">
    <name type="scientific">Coffea canephora</name>
    <name type="common">Robusta coffee</name>
    <dbReference type="NCBI Taxonomy" id="49390"/>
    <lineage>
        <taxon>Eukaryota</taxon>
        <taxon>Viridiplantae</taxon>
        <taxon>Streptophyta</taxon>
        <taxon>Embryophyta</taxon>
        <taxon>Tracheophyta</taxon>
        <taxon>Spermatophyta</taxon>
        <taxon>Magnoliopsida</taxon>
        <taxon>eudicotyledons</taxon>
        <taxon>Gunneridae</taxon>
        <taxon>Pentapetalae</taxon>
        <taxon>asterids</taxon>
        <taxon>lamiids</taxon>
        <taxon>Gentianales</taxon>
        <taxon>Rubiaceae</taxon>
        <taxon>Ixoroideae</taxon>
        <taxon>Gardenieae complex</taxon>
        <taxon>Bertiereae - Coffeeae clade</taxon>
        <taxon>Coffeeae</taxon>
        <taxon>Coffea</taxon>
    </lineage>
</organism>
<keyword evidence="3" id="KW-1185">Reference proteome</keyword>
<evidence type="ECO:0000313" key="3">
    <source>
        <dbReference type="Proteomes" id="UP000295252"/>
    </source>
</evidence>
<name>A0A068TTU2_COFCA</name>
<dbReference type="Gramene" id="CDO99394">
    <property type="protein sequence ID" value="CDO99394"/>
    <property type="gene ID" value="GSCOC_T00026550001"/>
</dbReference>
<protein>
    <recommendedName>
        <fullName evidence="1">Sey1/RHD3-like three-helix bundle domain-containing protein</fullName>
    </recommendedName>
</protein>
<reference evidence="3" key="1">
    <citation type="journal article" date="2014" name="Science">
        <title>The coffee genome provides insight into the convergent evolution of caffeine biosynthesis.</title>
        <authorList>
            <person name="Denoeud F."/>
            <person name="Carretero-Paulet L."/>
            <person name="Dereeper A."/>
            <person name="Droc G."/>
            <person name="Guyot R."/>
            <person name="Pietrella M."/>
            <person name="Zheng C."/>
            <person name="Alberti A."/>
            <person name="Anthony F."/>
            <person name="Aprea G."/>
            <person name="Aury J.M."/>
            <person name="Bento P."/>
            <person name="Bernard M."/>
            <person name="Bocs S."/>
            <person name="Campa C."/>
            <person name="Cenci A."/>
            <person name="Combes M.C."/>
            <person name="Crouzillat D."/>
            <person name="Da Silva C."/>
            <person name="Daddiego L."/>
            <person name="De Bellis F."/>
            <person name="Dussert S."/>
            <person name="Garsmeur O."/>
            <person name="Gayraud T."/>
            <person name="Guignon V."/>
            <person name="Jahn K."/>
            <person name="Jamilloux V."/>
            <person name="Joet T."/>
            <person name="Labadie K."/>
            <person name="Lan T."/>
            <person name="Leclercq J."/>
            <person name="Lepelley M."/>
            <person name="Leroy T."/>
            <person name="Li L.T."/>
            <person name="Librado P."/>
            <person name="Lopez L."/>
            <person name="Munoz A."/>
            <person name="Noel B."/>
            <person name="Pallavicini A."/>
            <person name="Perrotta G."/>
            <person name="Poncet V."/>
            <person name="Pot D."/>
            <person name="Priyono X."/>
            <person name="Rigoreau M."/>
            <person name="Rouard M."/>
            <person name="Rozas J."/>
            <person name="Tranchant-Dubreuil C."/>
            <person name="VanBuren R."/>
            <person name="Zhang Q."/>
            <person name="Andrade A.C."/>
            <person name="Argout X."/>
            <person name="Bertrand B."/>
            <person name="de Kochko A."/>
            <person name="Graziosi G."/>
            <person name="Henry R.J."/>
            <person name="Jayarama X."/>
            <person name="Ming R."/>
            <person name="Nagai C."/>
            <person name="Rounsley S."/>
            <person name="Sankoff D."/>
            <person name="Giuliano G."/>
            <person name="Albert V.A."/>
            <person name="Wincker P."/>
            <person name="Lashermes P."/>
        </authorList>
    </citation>
    <scope>NUCLEOTIDE SEQUENCE [LARGE SCALE GENOMIC DNA]</scope>
    <source>
        <strain evidence="3">cv. DH200-94</strain>
    </source>
</reference>
<feature type="domain" description="Sey1/RHD3-like three-helix bundle" evidence="1">
    <location>
        <begin position="3"/>
        <end position="103"/>
    </location>
</feature>
<dbReference type="PhylomeDB" id="A0A068TTU2"/>
<dbReference type="InParanoid" id="A0A068TTU2"/>
<dbReference type="EMBL" id="HG739087">
    <property type="protein sequence ID" value="CDO99394.1"/>
    <property type="molecule type" value="Genomic_DNA"/>
</dbReference>
<sequence>MKVVKPTYLSVVEHMRHQILEKFKEAAMDELKENGVLGATNTDKYINRFKNQLKDAAVKQANWNQDAGQLIQLESEIGHIIKLIRDMNEHLEQKMVRKLQINVSI</sequence>
<dbReference type="Proteomes" id="UP000295252">
    <property type="component" value="Chromosome V"/>
</dbReference>
<accession>A0A068TTU2</accession>
<dbReference type="Pfam" id="PF20428">
    <property type="entry name" value="Sey1_3HB"/>
    <property type="match status" value="1"/>
</dbReference>
<dbReference type="InterPro" id="IPR046758">
    <property type="entry name" value="Sey1/RHD3-like_3HB"/>
</dbReference>
<gene>
    <name evidence="2" type="ORF">GSCOC_T00026550001</name>
</gene>